<feature type="coiled-coil region" evidence="1">
    <location>
        <begin position="35"/>
        <end position="62"/>
    </location>
</feature>
<reference evidence="3 4" key="1">
    <citation type="journal article" date="2011" name="J. Bacteriol.">
        <title>Complete Genome Sequence of the Aerobic Marine Methanotroph Methylomonas methanica MC09.</title>
        <authorList>
            <person name="Boden R."/>
            <person name="Cunliffe M."/>
            <person name="Scanlan J."/>
            <person name="Moussard H."/>
            <person name="Kits K.D."/>
            <person name="Klotz M.G."/>
            <person name="Jetten M.S."/>
            <person name="Vuilleumier S."/>
            <person name="Han J."/>
            <person name="Peters L."/>
            <person name="Mikhailova N."/>
            <person name="Teshima H."/>
            <person name="Tapia R."/>
            <person name="Kyrpides N."/>
            <person name="Ivanova N."/>
            <person name="Pagani I."/>
            <person name="Cheng J.F."/>
            <person name="Goodwin L."/>
            <person name="Han C."/>
            <person name="Hauser L."/>
            <person name="Land M.L."/>
            <person name="Lapidus A."/>
            <person name="Lucas S."/>
            <person name="Pitluck S."/>
            <person name="Woyke T."/>
            <person name="Stein L."/>
            <person name="Murrell J.C."/>
        </authorList>
    </citation>
    <scope>NUCLEOTIDE SEQUENCE [LARGE SCALE GENOMIC DNA]</scope>
    <source>
        <strain evidence="3 4">MC09</strain>
    </source>
</reference>
<feature type="signal peptide" evidence="2">
    <location>
        <begin position="1"/>
        <end position="26"/>
    </location>
</feature>
<dbReference type="EMBL" id="CP002738">
    <property type="protein sequence ID" value="AEG00149.1"/>
    <property type="molecule type" value="Genomic_DNA"/>
</dbReference>
<keyword evidence="4" id="KW-1185">Reference proteome</keyword>
<proteinExistence type="predicted"/>
<sequence length="136" mass="14547">MNNTLKKYLVASFLVLSLGTANPVTAATETQAAMTQATNAAIANLEAALKAVTENKLDAAQDYIDATRDSASDILGACSIEAKKQHGSTALKNARRQIRNGDTAGATVSLKEAIEIFKSLLLSVNTERQSVFKWFK</sequence>
<evidence type="ECO:0000313" key="4">
    <source>
        <dbReference type="Proteomes" id="UP000008888"/>
    </source>
</evidence>
<dbReference type="HOGENOM" id="CLU_1872998_0_0_6"/>
<protein>
    <submittedName>
        <fullName evidence="3">Uncharacterized protein</fullName>
    </submittedName>
</protein>
<evidence type="ECO:0000256" key="1">
    <source>
        <dbReference type="SAM" id="Coils"/>
    </source>
</evidence>
<accession>G0A2G9</accession>
<dbReference type="AlphaFoldDB" id="G0A2G9"/>
<reference key="2">
    <citation type="submission" date="2011-05" db="EMBL/GenBank/DDBJ databases">
        <title>Complete genome sequence of the aerobic marine methanotroph Methylomonas methanica MC09.</title>
        <authorList>
            <person name="Boden R."/>
            <person name="Cunliffe M."/>
            <person name="Scanlan J."/>
            <person name="Moussard H."/>
            <person name="Kits K.D."/>
            <person name="Klotz M."/>
            <person name="Jetten M."/>
            <person name="Vuilleumier S."/>
            <person name="Han J."/>
            <person name="Peters L."/>
            <person name="Mikhailova N."/>
            <person name="Teshima H."/>
            <person name="Tapia R."/>
            <person name="Kyrpides N."/>
            <person name="Ivanova N."/>
            <person name="Pagani I."/>
            <person name="Cheng J.-F."/>
            <person name="Goodwin L."/>
            <person name="Han C."/>
            <person name="Hauser L."/>
            <person name="Land M."/>
            <person name="Lapidus A."/>
            <person name="Lucas S."/>
            <person name="Pitluck S."/>
            <person name="Woyke T."/>
            <person name="Stein L.Y."/>
            <person name="Murrell C."/>
        </authorList>
    </citation>
    <scope>NUCLEOTIDE SEQUENCE</scope>
    <source>
        <strain>MC09</strain>
    </source>
</reference>
<reference evidence="4" key="3">
    <citation type="submission" date="2011-05" db="EMBL/GenBank/DDBJ databases">
        <title>Complete sequence of Methylomonas methanica MC09.</title>
        <authorList>
            <consortium name="US DOE Joint Genome Institute"/>
            <person name="Lucas S."/>
            <person name="Han J."/>
            <person name="Lapidus A."/>
            <person name="Cheng J.-F."/>
            <person name="Goodwin L."/>
            <person name="Pitluck S."/>
            <person name="Peters L."/>
            <person name="Mikhailova N."/>
            <person name="Teshima H."/>
            <person name="Han C."/>
            <person name="Tapia R."/>
            <person name="Land M."/>
            <person name="Hauser L."/>
            <person name="Kyrpides N."/>
            <person name="Ivanova N."/>
            <person name="Pagani I."/>
            <person name="Stein L."/>
            <person name="Woyke T."/>
        </authorList>
    </citation>
    <scope>NUCLEOTIDE SEQUENCE [LARGE SCALE GENOMIC DNA]</scope>
    <source>
        <strain evidence="4">MC09</strain>
    </source>
</reference>
<gene>
    <name evidence="3" type="ordered locus">Metme_1731</name>
</gene>
<evidence type="ECO:0000313" key="3">
    <source>
        <dbReference type="EMBL" id="AEG00149.1"/>
    </source>
</evidence>
<dbReference type="KEGG" id="mmt:Metme_1731"/>
<feature type="chain" id="PRO_5003396799" evidence="2">
    <location>
        <begin position="27"/>
        <end position="136"/>
    </location>
</feature>
<dbReference type="OrthoDB" id="5566037at2"/>
<keyword evidence="1" id="KW-0175">Coiled coil</keyword>
<dbReference type="Proteomes" id="UP000008888">
    <property type="component" value="Chromosome"/>
</dbReference>
<evidence type="ECO:0000256" key="2">
    <source>
        <dbReference type="SAM" id="SignalP"/>
    </source>
</evidence>
<organism evidence="3 4">
    <name type="scientific">Methylomonas methanica (strain DSM 25384 / MC09)</name>
    <dbReference type="NCBI Taxonomy" id="857087"/>
    <lineage>
        <taxon>Bacteria</taxon>
        <taxon>Pseudomonadati</taxon>
        <taxon>Pseudomonadota</taxon>
        <taxon>Gammaproteobacteria</taxon>
        <taxon>Methylococcales</taxon>
        <taxon>Methylococcaceae</taxon>
        <taxon>Methylomonas</taxon>
    </lineage>
</organism>
<keyword evidence="2" id="KW-0732">Signal</keyword>
<dbReference type="RefSeq" id="WP_013818402.1">
    <property type="nucleotide sequence ID" value="NC_015572.1"/>
</dbReference>
<name>G0A2G9_METMM</name>